<comment type="caution">
    <text evidence="2">The sequence shown here is derived from an EMBL/GenBank/DDBJ whole genome shotgun (WGS) entry which is preliminary data.</text>
</comment>
<name>A0A4Q1KAC9_9SPHN</name>
<evidence type="ECO:0000313" key="2">
    <source>
        <dbReference type="EMBL" id="RXR23092.1"/>
    </source>
</evidence>
<protein>
    <submittedName>
        <fullName evidence="2">Alpha/beta hydrolase</fullName>
    </submittedName>
</protein>
<evidence type="ECO:0000313" key="3">
    <source>
        <dbReference type="Proteomes" id="UP000290958"/>
    </source>
</evidence>
<dbReference type="PANTHER" id="PTHR43798">
    <property type="entry name" value="MONOACYLGLYCEROL LIPASE"/>
    <property type="match status" value="1"/>
</dbReference>
<dbReference type="PRINTS" id="PR00111">
    <property type="entry name" value="ABHYDROLASE"/>
</dbReference>
<dbReference type="SUPFAM" id="SSF53474">
    <property type="entry name" value="alpha/beta-Hydrolases"/>
    <property type="match status" value="1"/>
</dbReference>
<dbReference type="Proteomes" id="UP000290958">
    <property type="component" value="Unassembled WGS sequence"/>
</dbReference>
<dbReference type="InterPro" id="IPR029058">
    <property type="entry name" value="AB_hydrolase_fold"/>
</dbReference>
<keyword evidence="3" id="KW-1185">Reference proteome</keyword>
<dbReference type="PRINTS" id="PR00412">
    <property type="entry name" value="EPOXHYDRLASE"/>
</dbReference>
<dbReference type="GO" id="GO:0016787">
    <property type="term" value="F:hydrolase activity"/>
    <property type="evidence" value="ECO:0007669"/>
    <property type="project" value="UniProtKB-KW"/>
</dbReference>
<keyword evidence="2" id="KW-0378">Hydrolase</keyword>
<dbReference type="Pfam" id="PF00561">
    <property type="entry name" value="Abhydrolase_1"/>
    <property type="match status" value="1"/>
</dbReference>
<dbReference type="AlphaFoldDB" id="A0A4Q1KAC9"/>
<evidence type="ECO:0000259" key="1">
    <source>
        <dbReference type="Pfam" id="PF00561"/>
    </source>
</evidence>
<dbReference type="EMBL" id="SBKP01000035">
    <property type="protein sequence ID" value="RXR23092.1"/>
    <property type="molecule type" value="Genomic_DNA"/>
</dbReference>
<sequence>MKKYSLNVNGTDYACIEDGAGPLLLLMHGTTGGKQLMLPQVEALSASFRCVAFDWPGHAESGFNPAGWTADDLVEDVATIITLLGEKQAILAGVSQGGAIGMRVALKYPDRVRALVNMCGGPGGPPPAALEKLDQFTKIMAEGNECERREAAITFSKGYLHAPDFAERDPQRFENEIGVLLSHSRKSVQMLFNVPRSYVDITPRLGEIKCPTLVIWAPYDSRPALGEQMAAATPGAKLVTIANAGHHVNVDAPEETTAAIKAFTSTLS</sequence>
<feature type="domain" description="AB hydrolase-1" evidence="1">
    <location>
        <begin position="22"/>
        <end position="253"/>
    </location>
</feature>
<dbReference type="InterPro" id="IPR000073">
    <property type="entry name" value="AB_hydrolase_1"/>
</dbReference>
<proteinExistence type="predicted"/>
<gene>
    <name evidence="2" type="ORF">EQG66_15145</name>
</gene>
<dbReference type="OrthoDB" id="9801400at2"/>
<dbReference type="InterPro" id="IPR050266">
    <property type="entry name" value="AB_hydrolase_sf"/>
</dbReference>
<dbReference type="RefSeq" id="WP_129405338.1">
    <property type="nucleotide sequence ID" value="NZ_SBKP01000035.1"/>
</dbReference>
<reference evidence="3" key="1">
    <citation type="submission" date="2019-01" db="EMBL/GenBank/DDBJ databases">
        <title>Cytophagaceae bacterium strain CAR-16.</title>
        <authorList>
            <person name="Chen W.-M."/>
        </authorList>
    </citation>
    <scope>NUCLEOTIDE SEQUENCE [LARGE SCALE GENOMIC DNA]</scope>
    <source>
        <strain evidence="3">CHR27</strain>
    </source>
</reference>
<accession>A0A4Q1KAC9</accession>
<organism evidence="2 3">
    <name type="scientific">Sphingobium fluviale</name>
    <dbReference type="NCBI Taxonomy" id="2506423"/>
    <lineage>
        <taxon>Bacteria</taxon>
        <taxon>Pseudomonadati</taxon>
        <taxon>Pseudomonadota</taxon>
        <taxon>Alphaproteobacteria</taxon>
        <taxon>Sphingomonadales</taxon>
        <taxon>Sphingomonadaceae</taxon>
        <taxon>Sphingobium</taxon>
    </lineage>
</organism>
<dbReference type="InterPro" id="IPR000639">
    <property type="entry name" value="Epox_hydrolase-like"/>
</dbReference>
<dbReference type="Gene3D" id="3.40.50.1820">
    <property type="entry name" value="alpha/beta hydrolase"/>
    <property type="match status" value="1"/>
</dbReference>